<dbReference type="PANTHER" id="PTHR43986:SF1">
    <property type="entry name" value="ELONGATION FACTOR 1-GAMMA"/>
    <property type="match status" value="1"/>
</dbReference>
<gene>
    <name evidence="3" type="primary">TEF4_2</name>
    <name evidence="3" type="ORF">SLS62_005349</name>
</gene>
<evidence type="ECO:0000313" key="3">
    <source>
        <dbReference type="EMBL" id="KAK7752797.1"/>
    </source>
</evidence>
<keyword evidence="3" id="KW-0648">Protein biosynthesis</keyword>
<dbReference type="PANTHER" id="PTHR43986">
    <property type="entry name" value="ELONGATION FACTOR 1-GAMMA"/>
    <property type="match status" value="1"/>
</dbReference>
<dbReference type="InterPro" id="IPR036282">
    <property type="entry name" value="Glutathione-S-Trfase_C_sf"/>
</dbReference>
<comment type="caution">
    <text evidence="3">The sequence shown here is derived from an EMBL/GenBank/DDBJ whole genome shotgun (WGS) entry which is preliminary data.</text>
</comment>
<dbReference type="Pfam" id="PF02798">
    <property type="entry name" value="GST_N"/>
    <property type="match status" value="1"/>
</dbReference>
<dbReference type="Gene3D" id="3.40.30.10">
    <property type="entry name" value="Glutaredoxin"/>
    <property type="match status" value="1"/>
</dbReference>
<protein>
    <submittedName>
        <fullName evidence="3">Elongation factor EF-1 gamma subunit</fullName>
    </submittedName>
</protein>
<dbReference type="SUPFAM" id="SSF47616">
    <property type="entry name" value="GST C-terminal domain-like"/>
    <property type="match status" value="1"/>
</dbReference>
<dbReference type="InterPro" id="IPR004045">
    <property type="entry name" value="Glutathione_S-Trfase_N"/>
</dbReference>
<evidence type="ECO:0000259" key="2">
    <source>
        <dbReference type="Pfam" id="PF02798"/>
    </source>
</evidence>
<organism evidence="3 4">
    <name type="scientific">Diatrype stigma</name>
    <dbReference type="NCBI Taxonomy" id="117547"/>
    <lineage>
        <taxon>Eukaryota</taxon>
        <taxon>Fungi</taxon>
        <taxon>Dikarya</taxon>
        <taxon>Ascomycota</taxon>
        <taxon>Pezizomycotina</taxon>
        <taxon>Sordariomycetes</taxon>
        <taxon>Xylariomycetidae</taxon>
        <taxon>Xylariales</taxon>
        <taxon>Diatrypaceae</taxon>
        <taxon>Diatrype</taxon>
    </lineage>
</organism>
<name>A0AAN9UT84_9PEZI</name>
<comment type="similarity">
    <text evidence="1">Belongs to the GST superfamily.</text>
</comment>
<dbReference type="AlphaFoldDB" id="A0AAN9UT84"/>
<dbReference type="GO" id="GO:0005737">
    <property type="term" value="C:cytoplasm"/>
    <property type="evidence" value="ECO:0007669"/>
    <property type="project" value="TreeGrafter"/>
</dbReference>
<sequence>MVESRFAQDSDGQNPNAEQRKISRAVAKEYGLDLDILGVPKTPEHLSISKLGKVPAFESASGFKLFECMAIAIYVTSYNEQTTLLEQNKEESADIVKWVSFINTEIIMPMSQQLLPLIGVLPYDEEQAEFFTKMTQRPVDVVEDHL</sequence>
<dbReference type="GO" id="GO:0005634">
    <property type="term" value="C:nucleus"/>
    <property type="evidence" value="ECO:0007669"/>
    <property type="project" value="TreeGrafter"/>
</dbReference>
<dbReference type="EMBL" id="JAKJXP020000035">
    <property type="protein sequence ID" value="KAK7752797.1"/>
    <property type="molecule type" value="Genomic_DNA"/>
</dbReference>
<evidence type="ECO:0000256" key="1">
    <source>
        <dbReference type="ARBA" id="ARBA00007409"/>
    </source>
</evidence>
<evidence type="ECO:0000313" key="4">
    <source>
        <dbReference type="Proteomes" id="UP001320420"/>
    </source>
</evidence>
<dbReference type="SUPFAM" id="SSF52833">
    <property type="entry name" value="Thioredoxin-like"/>
    <property type="match status" value="1"/>
</dbReference>
<proteinExistence type="inferred from homology"/>
<dbReference type="FunFam" id="3.40.30.10:FF:000142">
    <property type="entry name" value="Elongation factor 1 gamma"/>
    <property type="match status" value="1"/>
</dbReference>
<feature type="domain" description="GST N-terminal" evidence="2">
    <location>
        <begin position="40"/>
        <end position="76"/>
    </location>
</feature>
<dbReference type="InterPro" id="IPR036249">
    <property type="entry name" value="Thioredoxin-like_sf"/>
</dbReference>
<keyword evidence="3" id="KW-0251">Elongation factor</keyword>
<accession>A0AAN9UT84</accession>
<dbReference type="Gene3D" id="1.20.1050.10">
    <property type="match status" value="1"/>
</dbReference>
<dbReference type="Proteomes" id="UP001320420">
    <property type="component" value="Unassembled WGS sequence"/>
</dbReference>
<reference evidence="3 4" key="1">
    <citation type="submission" date="2024-02" db="EMBL/GenBank/DDBJ databases">
        <title>De novo assembly and annotation of 12 fungi associated with fruit tree decline syndrome in Ontario, Canada.</title>
        <authorList>
            <person name="Sulman M."/>
            <person name="Ellouze W."/>
            <person name="Ilyukhin E."/>
        </authorList>
    </citation>
    <scope>NUCLEOTIDE SEQUENCE [LARGE SCALE GENOMIC DNA]</scope>
    <source>
        <strain evidence="3 4">M11/M66-122</strain>
    </source>
</reference>
<dbReference type="InterPro" id="IPR050802">
    <property type="entry name" value="EF-GSTs"/>
</dbReference>
<keyword evidence="4" id="KW-1185">Reference proteome</keyword>
<dbReference type="GO" id="GO:0003746">
    <property type="term" value="F:translation elongation factor activity"/>
    <property type="evidence" value="ECO:0007669"/>
    <property type="project" value="UniProtKB-KW"/>
</dbReference>
<dbReference type="CDD" id="cd03044">
    <property type="entry name" value="GST_N_EF1Bgamma"/>
    <property type="match status" value="1"/>
</dbReference>